<evidence type="ECO:0000256" key="10">
    <source>
        <dbReference type="ARBA" id="ARBA00023136"/>
    </source>
</evidence>
<organism evidence="15 16">
    <name type="scientific">Dromaius novaehollandiae</name>
    <name type="common">Emu</name>
    <dbReference type="NCBI Taxonomy" id="8790"/>
    <lineage>
        <taxon>Eukaryota</taxon>
        <taxon>Metazoa</taxon>
        <taxon>Chordata</taxon>
        <taxon>Craniata</taxon>
        <taxon>Vertebrata</taxon>
        <taxon>Euteleostomi</taxon>
        <taxon>Archelosauria</taxon>
        <taxon>Archosauria</taxon>
        <taxon>Dinosauria</taxon>
        <taxon>Saurischia</taxon>
        <taxon>Theropoda</taxon>
        <taxon>Coelurosauria</taxon>
        <taxon>Aves</taxon>
        <taxon>Palaeognathae</taxon>
        <taxon>Casuariiformes</taxon>
        <taxon>Dromaiidae</taxon>
        <taxon>Dromaius</taxon>
    </lineage>
</organism>
<keyword evidence="6 11" id="KW-0378">Hydrolase</keyword>
<dbReference type="EC" id="3.1.1.4" evidence="3 12"/>
<dbReference type="SMART" id="SM00239">
    <property type="entry name" value="C2"/>
    <property type="match status" value="1"/>
</dbReference>
<dbReference type="GO" id="GO:0005509">
    <property type="term" value="F:calcium ion binding"/>
    <property type="evidence" value="ECO:0007669"/>
    <property type="project" value="InterPro"/>
</dbReference>
<dbReference type="AlphaFoldDB" id="A0A8C4KVB9"/>
<keyword evidence="7 12" id="KW-0106">Calcium</keyword>
<dbReference type="Ensembl" id="ENSDNVT00000031869.1">
    <property type="protein sequence ID" value="ENSDNVP00000026351.1"/>
    <property type="gene ID" value="ENSDNVG00000018338.1"/>
</dbReference>
<dbReference type="InterPro" id="IPR041847">
    <property type="entry name" value="C2_cPLA2"/>
</dbReference>
<dbReference type="GO" id="GO:0005829">
    <property type="term" value="C:cytosol"/>
    <property type="evidence" value="ECO:0007669"/>
    <property type="project" value="UniProtKB-SubCell"/>
</dbReference>
<evidence type="ECO:0000256" key="2">
    <source>
        <dbReference type="ARBA" id="ARBA00004514"/>
    </source>
</evidence>
<evidence type="ECO:0000256" key="5">
    <source>
        <dbReference type="ARBA" id="ARBA00022723"/>
    </source>
</evidence>
<keyword evidence="4 12" id="KW-0963">Cytoplasm</keyword>
<evidence type="ECO:0000259" key="14">
    <source>
        <dbReference type="PROSITE" id="PS51210"/>
    </source>
</evidence>
<keyword evidence="9 11" id="KW-0443">Lipid metabolism</keyword>
<dbReference type="Proteomes" id="UP000694423">
    <property type="component" value="Unplaced"/>
</dbReference>
<dbReference type="GO" id="GO:0046475">
    <property type="term" value="P:glycerophospholipid catabolic process"/>
    <property type="evidence" value="ECO:0007669"/>
    <property type="project" value="TreeGrafter"/>
</dbReference>
<feature type="domain" description="C2" evidence="13">
    <location>
        <begin position="52"/>
        <end position="173"/>
    </location>
</feature>
<dbReference type="GO" id="GO:0005544">
    <property type="term" value="F:calcium-dependent phospholipid binding"/>
    <property type="evidence" value="ECO:0007669"/>
    <property type="project" value="TreeGrafter"/>
</dbReference>
<dbReference type="InterPro" id="IPR000008">
    <property type="entry name" value="C2_dom"/>
</dbReference>
<dbReference type="GO" id="GO:0016020">
    <property type="term" value="C:membrane"/>
    <property type="evidence" value="ECO:0007669"/>
    <property type="project" value="UniProtKB-SubCell"/>
</dbReference>
<dbReference type="PROSITE" id="PS51210">
    <property type="entry name" value="PLA2C"/>
    <property type="match status" value="1"/>
</dbReference>
<sequence length="816" mass="93157">MTQWPILALRLFTVHSSQDLRLSLSAMSVTGSAQLPLLQSSPASQLQSIPHVALVPQRSLASSPGSKCCLLCIGQFPFHCQIFCACISVVSQPDCYVSLWLPTASDEKFQTKAIKNCRNPVWNETFYFQIQREVKNILEMTVSDDDVIHDDEHAIVLFDLAKLSLGEKVFMAFPLNPQVKTQSEFFFVCAFSLIVLEKELTFTVRGSFEETQRVSLGCDSHSPLPDPTFFHYAKYKQPSLDVAFTKKRRLPSFVRYPRTCQEDLDVRLGFDLCGQEQDFICKRKKVVAAALKEVLQLEEDLQEDEVPVVAIMTTGGGTRALTAMYAHLLSVQKLNVLDCVSYITGLSGTTWTMSNLYEDPDWSQKDLEETLKDVRKHVLKNKFFACFAPDRLKYYLKELYQRKQDGHQICFTDLWGLIIETMFHDKENSHKLTDQQQALNHGKNPLPIYLSLNVKDKISDQDFREWVEFTPYEVGILKYGAFIRAEDFGSEFFMGRLMKKIPESRICFLEGIWSSVFSLNLMDAWFISVHSEDFWYRWTRDKITDIDDETLFPTRPNELDTRVVSAPDSFSNIFRDIVMLRPAASEIHNFLKGLQMNTNYLESEFSKWKDCELDSQPNHLTGATDSLILIDTAFAFATSYPPLMRPERKVDVVLHFNYSSGSQTGPLREASKYFAEQGIPFPKKVPDEQETPNLKECYIAGDKESPETPIVVFFPLVNDTFRDYKAPGVKRSPSEMAEGDVDVANTCGPYYINNLSYSEENFDKLVKLSYYNVQNNKDLILQALRTAPPLQKSRSGDGMCMSLVKRDPSILPAAQH</sequence>
<dbReference type="SUPFAM" id="SSF52151">
    <property type="entry name" value="FabD/lysophospholipase-like"/>
    <property type="match status" value="1"/>
</dbReference>
<dbReference type="InterPro" id="IPR035892">
    <property type="entry name" value="C2_domain_sf"/>
</dbReference>
<dbReference type="Pfam" id="PF18695">
    <property type="entry name" value="cPLA2_C2"/>
    <property type="match status" value="1"/>
</dbReference>
<reference evidence="15" key="2">
    <citation type="submission" date="2025-09" db="UniProtKB">
        <authorList>
            <consortium name="Ensembl"/>
        </authorList>
    </citation>
    <scope>IDENTIFICATION</scope>
</reference>
<dbReference type="Pfam" id="PF00168">
    <property type="entry name" value="C2"/>
    <property type="match status" value="1"/>
</dbReference>
<dbReference type="InterPro" id="IPR040723">
    <property type="entry name" value="cPLA2_C2"/>
</dbReference>
<reference evidence="15" key="1">
    <citation type="submission" date="2025-08" db="UniProtKB">
        <authorList>
            <consortium name="Ensembl"/>
        </authorList>
    </citation>
    <scope>IDENTIFICATION</scope>
</reference>
<evidence type="ECO:0000313" key="16">
    <source>
        <dbReference type="Proteomes" id="UP000694423"/>
    </source>
</evidence>
<dbReference type="GO" id="GO:0047498">
    <property type="term" value="F:calcium-dependent phospholipase A2 activity"/>
    <property type="evidence" value="ECO:0007669"/>
    <property type="project" value="TreeGrafter"/>
</dbReference>
<evidence type="ECO:0000256" key="4">
    <source>
        <dbReference type="ARBA" id="ARBA00022490"/>
    </source>
</evidence>
<keyword evidence="5 12" id="KW-0479">Metal-binding</keyword>
<evidence type="ECO:0000256" key="7">
    <source>
        <dbReference type="ARBA" id="ARBA00022837"/>
    </source>
</evidence>
<dbReference type="Gene3D" id="3.40.1090.10">
    <property type="entry name" value="Cytosolic phospholipase A2 catalytic domain"/>
    <property type="match status" value="1"/>
</dbReference>
<dbReference type="FunFam" id="3.40.1090.10:FF:000002">
    <property type="entry name" value="Phospholipase A2"/>
    <property type="match status" value="1"/>
</dbReference>
<dbReference type="PANTHER" id="PTHR10728">
    <property type="entry name" value="CYTOSOLIC PHOSPHOLIPASE A2"/>
    <property type="match status" value="1"/>
</dbReference>
<dbReference type="PANTHER" id="PTHR10728:SF67">
    <property type="entry name" value="PHOSPHOLIPASE A2"/>
    <property type="match status" value="1"/>
</dbReference>
<keyword evidence="16" id="KW-1185">Reference proteome</keyword>
<dbReference type="Pfam" id="PF01735">
    <property type="entry name" value="PLA2_B"/>
    <property type="match status" value="1"/>
</dbReference>
<evidence type="ECO:0000256" key="9">
    <source>
        <dbReference type="ARBA" id="ARBA00023098"/>
    </source>
</evidence>
<keyword evidence="10" id="KW-0472">Membrane</keyword>
<comment type="domain">
    <text evidence="12">The N-terminal C2 domain associates with lipid membranes upon calcium binding.</text>
</comment>
<dbReference type="Gene3D" id="2.60.40.150">
    <property type="entry name" value="C2 domain"/>
    <property type="match status" value="1"/>
</dbReference>
<evidence type="ECO:0000256" key="8">
    <source>
        <dbReference type="ARBA" id="ARBA00022963"/>
    </source>
</evidence>
<evidence type="ECO:0000259" key="13">
    <source>
        <dbReference type="PROSITE" id="PS50004"/>
    </source>
</evidence>
<dbReference type="CDD" id="cd07201">
    <property type="entry name" value="cPLA2_Grp-IVB-IVD-IVE-IVF"/>
    <property type="match status" value="1"/>
</dbReference>
<accession>A0A8C4KVB9</accession>
<protein>
    <recommendedName>
        <fullName evidence="3 12">Phospholipase A2</fullName>
        <ecNumber evidence="3 12">3.1.1.4</ecNumber>
    </recommendedName>
</protein>
<name>A0A8C4KVB9_DRONO</name>
<dbReference type="InterPro" id="IPR016035">
    <property type="entry name" value="Acyl_Trfase/lysoPLipase"/>
</dbReference>
<comment type="catalytic activity">
    <reaction evidence="12">
        <text>a 1,2-diacyl-sn-glycero-3-phosphocholine + H2O = a 1-acyl-sn-glycero-3-phosphocholine + a fatty acid + H(+)</text>
        <dbReference type="Rhea" id="RHEA:15801"/>
        <dbReference type="ChEBI" id="CHEBI:15377"/>
        <dbReference type="ChEBI" id="CHEBI:15378"/>
        <dbReference type="ChEBI" id="CHEBI:28868"/>
        <dbReference type="ChEBI" id="CHEBI:57643"/>
        <dbReference type="ChEBI" id="CHEBI:58168"/>
        <dbReference type="EC" id="3.1.1.4"/>
    </reaction>
</comment>
<proteinExistence type="predicted"/>
<comment type="subcellular location">
    <subcellularLocation>
        <location evidence="2">Cytoplasm</location>
        <location evidence="2">Cytosol</location>
    </subcellularLocation>
    <subcellularLocation>
        <location evidence="1">Membrane</location>
        <topology evidence="1">Peripheral membrane protein</topology>
    </subcellularLocation>
</comment>
<dbReference type="CDD" id="cd04036">
    <property type="entry name" value="C2_cPLA2"/>
    <property type="match status" value="1"/>
</dbReference>
<evidence type="ECO:0000256" key="6">
    <source>
        <dbReference type="ARBA" id="ARBA00022801"/>
    </source>
</evidence>
<evidence type="ECO:0000256" key="11">
    <source>
        <dbReference type="PROSITE-ProRule" id="PRU00555"/>
    </source>
</evidence>
<keyword evidence="8 11" id="KW-0442">Lipid degradation</keyword>
<dbReference type="SUPFAM" id="SSF49562">
    <property type="entry name" value="C2 domain (Calcium/lipid-binding domain, CaLB)"/>
    <property type="match status" value="1"/>
</dbReference>
<feature type="domain" description="PLA2c" evidence="14">
    <location>
        <begin position="259"/>
        <end position="816"/>
    </location>
</feature>
<evidence type="ECO:0000256" key="12">
    <source>
        <dbReference type="RuleBase" id="RU362102"/>
    </source>
</evidence>
<evidence type="ECO:0000256" key="1">
    <source>
        <dbReference type="ARBA" id="ARBA00004170"/>
    </source>
</evidence>
<dbReference type="InterPro" id="IPR002642">
    <property type="entry name" value="LysoPLipase_cat_dom"/>
</dbReference>
<dbReference type="PROSITE" id="PS50004">
    <property type="entry name" value="C2"/>
    <property type="match status" value="1"/>
</dbReference>
<evidence type="ECO:0000313" key="15">
    <source>
        <dbReference type="Ensembl" id="ENSDNVP00000026351.1"/>
    </source>
</evidence>
<dbReference type="SMART" id="SM00022">
    <property type="entry name" value="PLAc"/>
    <property type="match status" value="1"/>
</dbReference>
<evidence type="ECO:0000256" key="3">
    <source>
        <dbReference type="ARBA" id="ARBA00013278"/>
    </source>
</evidence>